<keyword evidence="2" id="KW-0808">Transferase</keyword>
<keyword evidence="5" id="KW-1185">Reference proteome</keyword>
<sequence>MKTPPLRGIRALELAEIWAGPFCGVLLGDMGAEVIKVEALQRIARGPISPAPNTAGYPDYDPGERPWNRQGNFNATNRNKLGLTLDLTTEQGVSAFKELVAISDIVFTNYAFGVMDRLGLGQEVLRRIKPDLIVLFTPGYGNTGPYRQHRSMGMAIDAMTGHSALRGYPDLDLSHNSLVHHPDAVAAVTATFAICAALHHRARTGQGQFIDMSQAEAFMPHLGETFLENQMTGAPRERRGNSHPQMAPHGYEEWQSFCEVIGQSNLDTDPRFASLDDRIANREALNAIISEWTAQRDRNDIAAQLQAQGIPSAPVLGCGPDTYDDQHLQARNYFQLVTHPDAGTYPMSGPVWSTLSHTAPDSSLEDAPRLPDRHDPAPGLGEHNHYLLGDLLCYGADTLHDLESASIIGTVPIEGADMGGVRRFARERQSGAAAS</sequence>
<dbReference type="InterPro" id="IPR003673">
    <property type="entry name" value="CoA-Trfase_fam_III"/>
</dbReference>
<name>A0AA35X9J7_GEOBA</name>
<dbReference type="AlphaFoldDB" id="A0AA35X9J7"/>
<dbReference type="PANTHER" id="PTHR48207:SF3">
    <property type="entry name" value="SUCCINATE--HYDROXYMETHYLGLUTARATE COA-TRANSFERASE"/>
    <property type="match status" value="1"/>
</dbReference>
<evidence type="ECO:0000256" key="3">
    <source>
        <dbReference type="SAM" id="MobiDB-lite"/>
    </source>
</evidence>
<evidence type="ECO:0000256" key="1">
    <source>
        <dbReference type="ARBA" id="ARBA00008383"/>
    </source>
</evidence>
<dbReference type="Proteomes" id="UP001174909">
    <property type="component" value="Unassembled WGS sequence"/>
</dbReference>
<feature type="region of interest" description="Disordered" evidence="3">
    <location>
        <begin position="356"/>
        <end position="378"/>
    </location>
</feature>
<dbReference type="PANTHER" id="PTHR48207">
    <property type="entry name" value="SUCCINATE--HYDROXYMETHYLGLUTARATE COA-TRANSFERASE"/>
    <property type="match status" value="1"/>
</dbReference>
<gene>
    <name evidence="4" type="ORF">GBAR_LOCUS27133</name>
</gene>
<proteinExistence type="inferred from homology"/>
<dbReference type="Pfam" id="PF02515">
    <property type="entry name" value="CoA_transf_3"/>
    <property type="match status" value="1"/>
</dbReference>
<evidence type="ECO:0000313" key="5">
    <source>
        <dbReference type="Proteomes" id="UP001174909"/>
    </source>
</evidence>
<dbReference type="InterPro" id="IPR050483">
    <property type="entry name" value="CoA-transferase_III_domain"/>
</dbReference>
<evidence type="ECO:0000256" key="2">
    <source>
        <dbReference type="ARBA" id="ARBA00022679"/>
    </source>
</evidence>
<organism evidence="4 5">
    <name type="scientific">Geodia barretti</name>
    <name type="common">Barrett's horny sponge</name>
    <dbReference type="NCBI Taxonomy" id="519541"/>
    <lineage>
        <taxon>Eukaryota</taxon>
        <taxon>Metazoa</taxon>
        <taxon>Porifera</taxon>
        <taxon>Demospongiae</taxon>
        <taxon>Heteroscleromorpha</taxon>
        <taxon>Tetractinellida</taxon>
        <taxon>Astrophorina</taxon>
        <taxon>Geodiidae</taxon>
        <taxon>Geodia</taxon>
    </lineage>
</organism>
<dbReference type="InterPro" id="IPR023606">
    <property type="entry name" value="CoA-Trfase_III_dom_1_sf"/>
</dbReference>
<dbReference type="SUPFAM" id="SSF89796">
    <property type="entry name" value="CoA-transferase family III (CaiB/BaiF)"/>
    <property type="match status" value="1"/>
</dbReference>
<protein>
    <submittedName>
        <fullName evidence="4">Succinyl-CoA--D-citramalate CoA-transferase</fullName>
    </submittedName>
</protein>
<dbReference type="Gene3D" id="3.40.50.10540">
    <property type="entry name" value="Crotonobetainyl-coa:carnitine coa-transferase, domain 1"/>
    <property type="match status" value="1"/>
</dbReference>
<dbReference type="GO" id="GO:0008410">
    <property type="term" value="F:CoA-transferase activity"/>
    <property type="evidence" value="ECO:0007669"/>
    <property type="project" value="TreeGrafter"/>
</dbReference>
<evidence type="ECO:0000313" key="4">
    <source>
        <dbReference type="EMBL" id="CAI8049299.1"/>
    </source>
</evidence>
<dbReference type="Gene3D" id="3.30.1540.10">
    <property type="entry name" value="formyl-coa transferase, domain 3"/>
    <property type="match status" value="1"/>
</dbReference>
<feature type="compositionally biased region" description="Basic and acidic residues" evidence="3">
    <location>
        <begin position="366"/>
        <end position="376"/>
    </location>
</feature>
<dbReference type="EMBL" id="CASHTH010003785">
    <property type="protein sequence ID" value="CAI8049299.1"/>
    <property type="molecule type" value="Genomic_DNA"/>
</dbReference>
<comment type="similarity">
    <text evidence="1">Belongs to the CoA-transferase III family.</text>
</comment>
<reference evidence="4" key="1">
    <citation type="submission" date="2023-03" db="EMBL/GenBank/DDBJ databases">
        <authorList>
            <person name="Steffen K."/>
            <person name="Cardenas P."/>
        </authorList>
    </citation>
    <scope>NUCLEOTIDE SEQUENCE</scope>
</reference>
<accession>A0AA35X9J7</accession>
<dbReference type="InterPro" id="IPR044855">
    <property type="entry name" value="CoA-Trfase_III_dom3_sf"/>
</dbReference>
<comment type="caution">
    <text evidence="4">The sequence shown here is derived from an EMBL/GenBank/DDBJ whole genome shotgun (WGS) entry which is preliminary data.</text>
</comment>